<name>A0A2V3J661_9FLOR</name>
<dbReference type="AlphaFoldDB" id="A0A2V3J661"/>
<dbReference type="Gene3D" id="3.40.50.200">
    <property type="entry name" value="Peptidase S8/S53 domain"/>
    <property type="match status" value="1"/>
</dbReference>
<feature type="active site" description="Charge relay system" evidence="5">
    <location>
        <position position="199"/>
    </location>
</feature>
<dbReference type="InterPro" id="IPR015500">
    <property type="entry name" value="Peptidase_S8_subtilisin-rel"/>
</dbReference>
<dbReference type="STRING" id="448386.A0A2V3J661"/>
<comment type="similarity">
    <text evidence="1 5">Belongs to the peptidase S8 family.</text>
</comment>
<organism evidence="8 9">
    <name type="scientific">Gracilariopsis chorda</name>
    <dbReference type="NCBI Taxonomy" id="448386"/>
    <lineage>
        <taxon>Eukaryota</taxon>
        <taxon>Rhodophyta</taxon>
        <taxon>Florideophyceae</taxon>
        <taxon>Rhodymeniophycidae</taxon>
        <taxon>Gracilariales</taxon>
        <taxon>Gracilariaceae</taxon>
        <taxon>Gracilariopsis</taxon>
    </lineage>
</organism>
<gene>
    <name evidence="8" type="ORF">BWQ96_00682</name>
</gene>
<dbReference type="PANTHER" id="PTHR43806">
    <property type="entry name" value="PEPTIDASE S8"/>
    <property type="match status" value="1"/>
</dbReference>
<protein>
    <submittedName>
        <fullName evidence="8">Proteinase K</fullName>
    </submittedName>
</protein>
<feature type="signal peptide" evidence="6">
    <location>
        <begin position="1"/>
        <end position="23"/>
    </location>
</feature>
<dbReference type="PROSITE" id="PS51892">
    <property type="entry name" value="SUBTILASE"/>
    <property type="match status" value="1"/>
</dbReference>
<evidence type="ECO:0000256" key="4">
    <source>
        <dbReference type="ARBA" id="ARBA00022825"/>
    </source>
</evidence>
<feature type="active site" description="Charge relay system" evidence="5">
    <location>
        <position position="172"/>
    </location>
</feature>
<evidence type="ECO:0000313" key="9">
    <source>
        <dbReference type="Proteomes" id="UP000247409"/>
    </source>
</evidence>
<sequence>MVFKTAFVFLFCFLTIFASSAIAKPIRKRSRKIPGSFIVQLDGDCNRRCRAAIRKALASNPLTSGCTLGKRGSKIGSISFEDVKCPLSVSIQETSVASTISAQSNIESVPGIQLVAQDEEVLIASGEPTSLWGVDEADGGVRKVKGSPVRDGFRTCSVSSQNGTGVNVWILDTGCTPSSAGLCEGYYGGENVCKDNNGHGDHVGGTATHPTFGVATGAVRSCVKVLGDNGSGSFSNVIKGIEFAVANKNKFGKGDVINLSLAGPKYDPVNNAVREARKSGIFFAIAAGNSADNACNYSPASTPGRGIFTVQAHDENLKAASFTNYATKELKCTDLSAPGVSIESIGGRFSGTSMASPHVAGACAVLLSDGLKPTRKRLTAQSVRIKISGTVGRRTLGLACA</sequence>
<dbReference type="EMBL" id="NBIV01000004">
    <property type="protein sequence ID" value="PXF49612.1"/>
    <property type="molecule type" value="Genomic_DNA"/>
</dbReference>
<feature type="domain" description="Peptidase S8/S53" evidence="7">
    <location>
        <begin position="163"/>
        <end position="369"/>
    </location>
</feature>
<evidence type="ECO:0000259" key="7">
    <source>
        <dbReference type="Pfam" id="PF00082"/>
    </source>
</evidence>
<dbReference type="OrthoDB" id="206201at2759"/>
<comment type="caution">
    <text evidence="8">The sequence shown here is derived from an EMBL/GenBank/DDBJ whole genome shotgun (WGS) entry which is preliminary data.</text>
</comment>
<dbReference type="SUPFAM" id="SSF52743">
    <property type="entry name" value="Subtilisin-like"/>
    <property type="match status" value="1"/>
</dbReference>
<keyword evidence="3 5" id="KW-0378">Hydrolase</keyword>
<dbReference type="GO" id="GO:0006508">
    <property type="term" value="P:proteolysis"/>
    <property type="evidence" value="ECO:0007669"/>
    <property type="project" value="UniProtKB-KW"/>
</dbReference>
<dbReference type="InterPro" id="IPR023828">
    <property type="entry name" value="Peptidase_S8_Ser-AS"/>
</dbReference>
<keyword evidence="4 5" id="KW-0720">Serine protease</keyword>
<reference evidence="8 9" key="1">
    <citation type="journal article" date="2018" name="Mol. Biol. Evol.">
        <title>Analysis of the draft genome of the red seaweed Gracilariopsis chorda provides insights into genome size evolution in Rhodophyta.</title>
        <authorList>
            <person name="Lee J."/>
            <person name="Yang E.C."/>
            <person name="Graf L."/>
            <person name="Yang J.H."/>
            <person name="Qiu H."/>
            <person name="Zel Zion U."/>
            <person name="Chan C.X."/>
            <person name="Stephens T.G."/>
            <person name="Weber A.P.M."/>
            <person name="Boo G.H."/>
            <person name="Boo S.M."/>
            <person name="Kim K.M."/>
            <person name="Shin Y."/>
            <person name="Jung M."/>
            <person name="Lee S.J."/>
            <person name="Yim H.S."/>
            <person name="Lee J.H."/>
            <person name="Bhattacharya D."/>
            <person name="Yoon H.S."/>
        </authorList>
    </citation>
    <scope>NUCLEOTIDE SEQUENCE [LARGE SCALE GENOMIC DNA]</scope>
    <source>
        <strain evidence="8 9">SKKU-2015</strain>
        <tissue evidence="8">Whole body</tissue>
    </source>
</reference>
<dbReference type="InterPro" id="IPR050131">
    <property type="entry name" value="Peptidase_S8_subtilisin-like"/>
</dbReference>
<keyword evidence="2 5" id="KW-0645">Protease</keyword>
<dbReference type="InterPro" id="IPR000209">
    <property type="entry name" value="Peptidase_S8/S53_dom"/>
</dbReference>
<dbReference type="GO" id="GO:0005615">
    <property type="term" value="C:extracellular space"/>
    <property type="evidence" value="ECO:0007669"/>
    <property type="project" value="TreeGrafter"/>
</dbReference>
<evidence type="ECO:0000256" key="2">
    <source>
        <dbReference type="ARBA" id="ARBA00022670"/>
    </source>
</evidence>
<dbReference type="SMR" id="A0A2V3J661"/>
<keyword evidence="9" id="KW-1185">Reference proteome</keyword>
<evidence type="ECO:0000256" key="6">
    <source>
        <dbReference type="SAM" id="SignalP"/>
    </source>
</evidence>
<evidence type="ECO:0000313" key="8">
    <source>
        <dbReference type="EMBL" id="PXF49612.1"/>
    </source>
</evidence>
<evidence type="ECO:0000256" key="1">
    <source>
        <dbReference type="ARBA" id="ARBA00011073"/>
    </source>
</evidence>
<accession>A0A2V3J661</accession>
<dbReference type="PRINTS" id="PR00723">
    <property type="entry name" value="SUBTILISIN"/>
</dbReference>
<feature type="active site" description="Charge relay system" evidence="5">
    <location>
        <position position="353"/>
    </location>
</feature>
<proteinExistence type="inferred from homology"/>
<feature type="chain" id="PRO_5015971200" evidence="6">
    <location>
        <begin position="24"/>
        <end position="401"/>
    </location>
</feature>
<evidence type="ECO:0000256" key="5">
    <source>
        <dbReference type="PROSITE-ProRule" id="PRU01240"/>
    </source>
</evidence>
<dbReference type="InterPro" id="IPR036852">
    <property type="entry name" value="Peptidase_S8/S53_dom_sf"/>
</dbReference>
<dbReference type="Pfam" id="PF00082">
    <property type="entry name" value="Peptidase_S8"/>
    <property type="match status" value="1"/>
</dbReference>
<evidence type="ECO:0000256" key="3">
    <source>
        <dbReference type="ARBA" id="ARBA00022801"/>
    </source>
</evidence>
<keyword evidence="6" id="KW-0732">Signal</keyword>
<dbReference type="GO" id="GO:0004252">
    <property type="term" value="F:serine-type endopeptidase activity"/>
    <property type="evidence" value="ECO:0007669"/>
    <property type="project" value="UniProtKB-UniRule"/>
</dbReference>
<dbReference type="Proteomes" id="UP000247409">
    <property type="component" value="Unassembled WGS sequence"/>
</dbReference>
<dbReference type="PROSITE" id="PS00138">
    <property type="entry name" value="SUBTILASE_SER"/>
    <property type="match status" value="1"/>
</dbReference>
<dbReference type="PANTHER" id="PTHR43806:SF11">
    <property type="entry name" value="CEREVISIN-RELATED"/>
    <property type="match status" value="1"/>
</dbReference>